<dbReference type="Gene3D" id="1.10.287.950">
    <property type="entry name" value="Methyl-accepting chemotaxis protein"/>
    <property type="match status" value="1"/>
</dbReference>
<evidence type="ECO:0000256" key="2">
    <source>
        <dbReference type="ARBA" id="ARBA00029447"/>
    </source>
</evidence>
<reference evidence="7 8" key="1">
    <citation type="submission" date="2017-09" db="EMBL/GenBank/DDBJ databases">
        <title>Evaluation of Pacific Biosciences Sequencing Technology to Finishing C. thermocellum Genome Sequences.</title>
        <authorList>
            <person name="Brown S."/>
        </authorList>
    </citation>
    <scope>NUCLEOTIDE SEQUENCE [LARGE SCALE GENOMIC DNA]</scope>
    <source>
        <strain evidence="7 8">AD2</strain>
    </source>
</reference>
<sequence length="418" mass="45680">MIKIRSTNRPLRIAYLISAVLAVGHGIFIYIMSGGRTAALITNVLVCALVAFSIKVATDITFRRIVNRINTDMEKINQGDLSHLIETKDTGEVKKISVAVNSMLQDICTLIESFLSLSSLIMESTEKVSAAAESASQAMEEISRTVEQIATGASSQANEAQQGVQVMDKLSEQITLVYQNYNSIIDDTRKISELNNIGLQSVKVLRDKSKENYETTEKIFSVVEKLADGIKDIGNFVESIENIAEQTNLLALNAAIEAARAGDAGKGFAVVADEVRKLADQSRKSTEEINLLVNSIQEESVLAIESMEIMRKVSAEQSEAVNQTDNAFSDIANAIDSIVLRIENVNQAVEKMQNDKGEVIAAIENISAVCEETAAFSKEVAMTTEHQLKYIDEMKEASSSLSGLVKELDAKLAKYKIK</sequence>
<dbReference type="RefSeq" id="WP_003512852.1">
    <property type="nucleotide sequence ID" value="NZ_CP013828.1"/>
</dbReference>
<evidence type="ECO:0000259" key="5">
    <source>
        <dbReference type="PROSITE" id="PS50111"/>
    </source>
</evidence>
<accession>A0AB36TDA8</accession>
<name>A0AB36TDA8_ACETH</name>
<dbReference type="AlphaFoldDB" id="A0AB36TDA8"/>
<evidence type="ECO:0000256" key="1">
    <source>
        <dbReference type="ARBA" id="ARBA00023224"/>
    </source>
</evidence>
<feature type="domain" description="HAMP" evidence="6">
    <location>
        <begin position="60"/>
        <end position="112"/>
    </location>
</feature>
<dbReference type="SMART" id="SM00283">
    <property type="entry name" value="MA"/>
    <property type="match status" value="1"/>
</dbReference>
<comment type="similarity">
    <text evidence="2">Belongs to the methyl-accepting chemotaxis (MCP) protein family.</text>
</comment>
<organism evidence="7 8">
    <name type="scientific">Acetivibrio thermocellus AD2</name>
    <dbReference type="NCBI Taxonomy" id="1138384"/>
    <lineage>
        <taxon>Bacteria</taxon>
        <taxon>Bacillati</taxon>
        <taxon>Bacillota</taxon>
        <taxon>Clostridia</taxon>
        <taxon>Eubacteriales</taxon>
        <taxon>Oscillospiraceae</taxon>
        <taxon>Acetivibrio</taxon>
    </lineage>
</organism>
<dbReference type="PANTHER" id="PTHR32089:SF112">
    <property type="entry name" value="LYSOZYME-LIKE PROTEIN-RELATED"/>
    <property type="match status" value="1"/>
</dbReference>
<feature type="domain" description="Methyl-accepting transducer" evidence="5">
    <location>
        <begin position="131"/>
        <end position="367"/>
    </location>
</feature>
<feature type="transmembrane region" description="Helical" evidence="4">
    <location>
        <begin position="38"/>
        <end position="58"/>
    </location>
</feature>
<dbReference type="InterPro" id="IPR004089">
    <property type="entry name" value="MCPsignal_dom"/>
</dbReference>
<dbReference type="PROSITE" id="PS50111">
    <property type="entry name" value="CHEMOTAXIS_TRANSDUC_2"/>
    <property type="match status" value="1"/>
</dbReference>
<keyword evidence="1 3" id="KW-0807">Transducer</keyword>
<dbReference type="Gene3D" id="6.10.340.10">
    <property type="match status" value="1"/>
</dbReference>
<evidence type="ECO:0000256" key="3">
    <source>
        <dbReference type="PROSITE-ProRule" id="PRU00284"/>
    </source>
</evidence>
<evidence type="ECO:0000259" key="6">
    <source>
        <dbReference type="PROSITE" id="PS50885"/>
    </source>
</evidence>
<dbReference type="EMBL" id="PDBW01000001">
    <property type="protein sequence ID" value="PFH01526.1"/>
    <property type="molecule type" value="Genomic_DNA"/>
</dbReference>
<dbReference type="SUPFAM" id="SSF58104">
    <property type="entry name" value="Methyl-accepting chemotaxis protein (MCP) signaling domain"/>
    <property type="match status" value="1"/>
</dbReference>
<proteinExistence type="inferred from homology"/>
<dbReference type="GO" id="GO:0007165">
    <property type="term" value="P:signal transduction"/>
    <property type="evidence" value="ECO:0007669"/>
    <property type="project" value="UniProtKB-KW"/>
</dbReference>
<comment type="caution">
    <text evidence="7">The sequence shown here is derived from an EMBL/GenBank/DDBJ whole genome shotgun (WGS) entry which is preliminary data.</text>
</comment>
<evidence type="ECO:0000313" key="8">
    <source>
        <dbReference type="Proteomes" id="UP000223596"/>
    </source>
</evidence>
<dbReference type="GO" id="GO:0016020">
    <property type="term" value="C:membrane"/>
    <property type="evidence" value="ECO:0007669"/>
    <property type="project" value="InterPro"/>
</dbReference>
<gene>
    <name evidence="7" type="ORF">M972_11260</name>
</gene>
<dbReference type="PROSITE" id="PS50885">
    <property type="entry name" value="HAMP"/>
    <property type="match status" value="1"/>
</dbReference>
<dbReference type="Proteomes" id="UP000223596">
    <property type="component" value="Unassembled WGS sequence"/>
</dbReference>
<protein>
    <submittedName>
        <fullName evidence="7">Methyl-accepting chemotaxis protein</fullName>
    </submittedName>
</protein>
<dbReference type="Pfam" id="PF00015">
    <property type="entry name" value="MCPsignal"/>
    <property type="match status" value="1"/>
</dbReference>
<feature type="transmembrane region" description="Helical" evidence="4">
    <location>
        <begin position="12"/>
        <end position="32"/>
    </location>
</feature>
<keyword evidence="4" id="KW-1133">Transmembrane helix</keyword>
<keyword evidence="4" id="KW-0812">Transmembrane</keyword>
<keyword evidence="4" id="KW-0472">Membrane</keyword>
<evidence type="ECO:0000313" key="7">
    <source>
        <dbReference type="EMBL" id="PFH01526.1"/>
    </source>
</evidence>
<evidence type="ECO:0000256" key="4">
    <source>
        <dbReference type="SAM" id="Phobius"/>
    </source>
</evidence>
<dbReference type="PANTHER" id="PTHR32089">
    <property type="entry name" value="METHYL-ACCEPTING CHEMOTAXIS PROTEIN MCPB"/>
    <property type="match status" value="1"/>
</dbReference>
<dbReference type="InterPro" id="IPR003660">
    <property type="entry name" value="HAMP_dom"/>
</dbReference>